<feature type="region of interest" description="Disordered" evidence="1">
    <location>
        <begin position="1"/>
        <end position="20"/>
    </location>
</feature>
<protein>
    <submittedName>
        <fullName evidence="2">Uncharacterized protein</fullName>
    </submittedName>
</protein>
<dbReference type="EMBL" id="FQZK01000004">
    <property type="protein sequence ID" value="SHJ19367.1"/>
    <property type="molecule type" value="Genomic_DNA"/>
</dbReference>
<evidence type="ECO:0000256" key="1">
    <source>
        <dbReference type="SAM" id="MobiDB-lite"/>
    </source>
</evidence>
<accession>A0A1M6HAX6</accession>
<dbReference type="Proteomes" id="UP000184452">
    <property type="component" value="Unassembled WGS sequence"/>
</dbReference>
<evidence type="ECO:0000313" key="3">
    <source>
        <dbReference type="Proteomes" id="UP000184452"/>
    </source>
</evidence>
<name>A0A1M6HAX6_9ACTN</name>
<feature type="compositionally biased region" description="Basic residues" evidence="1">
    <location>
        <begin position="11"/>
        <end position="20"/>
    </location>
</feature>
<reference evidence="2 3" key="1">
    <citation type="submission" date="2016-11" db="EMBL/GenBank/DDBJ databases">
        <authorList>
            <person name="Jaros S."/>
            <person name="Januszkiewicz K."/>
            <person name="Wedrychowicz H."/>
        </authorList>
    </citation>
    <scope>NUCLEOTIDE SEQUENCE [LARGE SCALE GENOMIC DNA]</scope>
    <source>
        <strain evidence="2 3">CGMCC 4.5723</strain>
    </source>
</reference>
<evidence type="ECO:0000313" key="2">
    <source>
        <dbReference type="EMBL" id="SHJ19367.1"/>
    </source>
</evidence>
<proteinExistence type="predicted"/>
<feature type="compositionally biased region" description="Low complexity" evidence="1">
    <location>
        <begin position="1"/>
        <end position="10"/>
    </location>
</feature>
<sequence>MPADAPAARPGRGRRPAGPRLRVVRVRRPAAGAPDAVRVLPHVLHTTGEEADRVR</sequence>
<organism evidence="2 3">
    <name type="scientific">Nocardiopsis flavescens</name>
    <dbReference type="NCBI Taxonomy" id="758803"/>
    <lineage>
        <taxon>Bacteria</taxon>
        <taxon>Bacillati</taxon>
        <taxon>Actinomycetota</taxon>
        <taxon>Actinomycetes</taxon>
        <taxon>Streptosporangiales</taxon>
        <taxon>Nocardiopsidaceae</taxon>
        <taxon>Nocardiopsis</taxon>
    </lineage>
</organism>
<gene>
    <name evidence="2" type="ORF">SAMN05421803_104112</name>
</gene>
<dbReference type="RefSeq" id="WP_178378496.1">
    <property type="nucleotide sequence ID" value="NZ_FQZK01000004.1"/>
</dbReference>
<keyword evidence="3" id="KW-1185">Reference proteome</keyword>
<dbReference type="AlphaFoldDB" id="A0A1M6HAX6"/>